<keyword evidence="3 5" id="KW-1133">Transmembrane helix</keyword>
<accession>A0A1N6S3E8</accession>
<keyword evidence="2 5" id="KW-0812">Transmembrane</keyword>
<evidence type="ECO:0000256" key="1">
    <source>
        <dbReference type="ARBA" id="ARBA00004141"/>
    </source>
</evidence>
<feature type="transmembrane region" description="Helical" evidence="5">
    <location>
        <begin position="20"/>
        <end position="44"/>
    </location>
</feature>
<feature type="transmembrane region" description="Helical" evidence="5">
    <location>
        <begin position="193"/>
        <end position="210"/>
    </location>
</feature>
<feature type="transmembrane region" description="Helical" evidence="5">
    <location>
        <begin position="165"/>
        <end position="187"/>
    </location>
</feature>
<feature type="transmembrane region" description="Helical" evidence="5">
    <location>
        <begin position="133"/>
        <end position="153"/>
    </location>
</feature>
<keyword evidence="4 5" id="KW-0472">Membrane</keyword>
<feature type="transmembrane region" description="Helical" evidence="5">
    <location>
        <begin position="84"/>
        <end position="102"/>
    </location>
</feature>
<evidence type="ECO:0000313" key="8">
    <source>
        <dbReference type="Proteomes" id="UP000186953"/>
    </source>
</evidence>
<dbReference type="Gene3D" id="1.10.3730.20">
    <property type="match status" value="1"/>
</dbReference>
<reference evidence="8" key="1">
    <citation type="submission" date="2017-01" db="EMBL/GenBank/DDBJ databases">
        <authorList>
            <person name="Varghese N."/>
            <person name="Submissions S."/>
        </authorList>
    </citation>
    <scope>NUCLEOTIDE SEQUENCE [LARGE SCALE GENOMIC DNA]</scope>
    <source>
        <strain evidence="8">DSM 15366</strain>
    </source>
</reference>
<feature type="transmembrane region" description="Helical" evidence="5">
    <location>
        <begin position="247"/>
        <end position="266"/>
    </location>
</feature>
<dbReference type="PANTHER" id="PTHR22911:SF6">
    <property type="entry name" value="SOLUTE CARRIER FAMILY 35 MEMBER G1"/>
    <property type="match status" value="1"/>
</dbReference>
<comment type="subcellular location">
    <subcellularLocation>
        <location evidence="1">Membrane</location>
        <topology evidence="1">Multi-pass membrane protein</topology>
    </subcellularLocation>
</comment>
<gene>
    <name evidence="7" type="ORF">SAMN05421797_1011497</name>
</gene>
<sequence length="269" mass="29882">MIISTLSFSLMNSVVKYLDHIATFELVFFRTIGSLILGTSYILLKGIPLLGNNRKFMIFRALTGLIAMSLFFMSLKYLPIGTAVSLRYLAPIYAALFAVLLLKERLKPIQWFLFLFAFAGVIVLKGFDKDISSTGLFLVLAASVFSGLVYVLIRKIGNGDHPLVIVNYFMFTGTVIGGVLSINNWVAPKGKDWLLLSSLGIFGFFGQVFMTKAFQIAKTNLVAPLKYIEVIFTLLVGVFWFADVYSLWSLLGIIMIITALITNVIIGNK</sequence>
<feature type="transmembrane region" description="Helical" evidence="5">
    <location>
        <begin position="56"/>
        <end position="78"/>
    </location>
</feature>
<dbReference type="InterPro" id="IPR000620">
    <property type="entry name" value="EamA_dom"/>
</dbReference>
<evidence type="ECO:0000256" key="5">
    <source>
        <dbReference type="SAM" id="Phobius"/>
    </source>
</evidence>
<evidence type="ECO:0000256" key="3">
    <source>
        <dbReference type="ARBA" id="ARBA00022989"/>
    </source>
</evidence>
<dbReference type="GO" id="GO:0016020">
    <property type="term" value="C:membrane"/>
    <property type="evidence" value="ECO:0007669"/>
    <property type="project" value="UniProtKB-SubCell"/>
</dbReference>
<dbReference type="AlphaFoldDB" id="A0A1N6S3E8"/>
<dbReference type="PANTHER" id="PTHR22911">
    <property type="entry name" value="ACYL-MALONYL CONDENSING ENZYME-RELATED"/>
    <property type="match status" value="1"/>
</dbReference>
<evidence type="ECO:0000256" key="4">
    <source>
        <dbReference type="ARBA" id="ARBA00023136"/>
    </source>
</evidence>
<evidence type="ECO:0000313" key="7">
    <source>
        <dbReference type="EMBL" id="SIQ35476.1"/>
    </source>
</evidence>
<evidence type="ECO:0000259" key="6">
    <source>
        <dbReference type="Pfam" id="PF00892"/>
    </source>
</evidence>
<name>A0A1N6S3E8_9FLAO</name>
<feature type="transmembrane region" description="Helical" evidence="5">
    <location>
        <begin position="109"/>
        <end position="127"/>
    </location>
</feature>
<protein>
    <submittedName>
        <fullName evidence="7">EamA-like transporter family protein</fullName>
    </submittedName>
</protein>
<proteinExistence type="predicted"/>
<evidence type="ECO:0000256" key="2">
    <source>
        <dbReference type="ARBA" id="ARBA00022692"/>
    </source>
</evidence>
<dbReference type="OrthoDB" id="597549at2"/>
<dbReference type="InterPro" id="IPR037185">
    <property type="entry name" value="EmrE-like"/>
</dbReference>
<dbReference type="EMBL" id="FTMA01000001">
    <property type="protein sequence ID" value="SIQ35476.1"/>
    <property type="molecule type" value="Genomic_DNA"/>
</dbReference>
<dbReference type="Proteomes" id="UP000186953">
    <property type="component" value="Unassembled WGS sequence"/>
</dbReference>
<organism evidence="7 8">
    <name type="scientific">Maribacter ulvicola</name>
    <dbReference type="NCBI Taxonomy" id="228959"/>
    <lineage>
        <taxon>Bacteria</taxon>
        <taxon>Pseudomonadati</taxon>
        <taxon>Bacteroidota</taxon>
        <taxon>Flavobacteriia</taxon>
        <taxon>Flavobacteriales</taxon>
        <taxon>Flavobacteriaceae</taxon>
        <taxon>Maribacter</taxon>
    </lineage>
</organism>
<feature type="transmembrane region" description="Helical" evidence="5">
    <location>
        <begin position="222"/>
        <end position="241"/>
    </location>
</feature>
<dbReference type="Pfam" id="PF00892">
    <property type="entry name" value="EamA"/>
    <property type="match status" value="2"/>
</dbReference>
<dbReference type="SUPFAM" id="SSF103481">
    <property type="entry name" value="Multidrug resistance efflux transporter EmrE"/>
    <property type="match status" value="2"/>
</dbReference>
<feature type="domain" description="EamA" evidence="6">
    <location>
        <begin position="1"/>
        <end position="124"/>
    </location>
</feature>
<feature type="domain" description="EamA" evidence="6">
    <location>
        <begin position="134"/>
        <end position="262"/>
    </location>
</feature>
<keyword evidence="8" id="KW-1185">Reference proteome</keyword>